<evidence type="ECO:0000256" key="6">
    <source>
        <dbReference type="ARBA" id="ARBA00023054"/>
    </source>
</evidence>
<keyword evidence="7 9" id="KW-0505">Motor protein</keyword>
<dbReference type="PANTHER" id="PTHR47968:SF76">
    <property type="entry name" value="KINESIN-LIKE PROTEIN"/>
    <property type="match status" value="1"/>
</dbReference>
<keyword evidence="3 10" id="KW-0493">Microtubule</keyword>
<feature type="domain" description="Kinesin motor" evidence="11">
    <location>
        <begin position="14"/>
        <end position="300"/>
    </location>
</feature>
<dbReference type="InterPro" id="IPR027640">
    <property type="entry name" value="Kinesin-like_fam"/>
</dbReference>
<dbReference type="SUPFAM" id="SSF52540">
    <property type="entry name" value="P-loop containing nucleoside triphosphate hydrolases"/>
    <property type="match status" value="1"/>
</dbReference>
<evidence type="ECO:0000313" key="12">
    <source>
        <dbReference type="EMBL" id="KAJ4461592.1"/>
    </source>
</evidence>
<evidence type="ECO:0000256" key="4">
    <source>
        <dbReference type="ARBA" id="ARBA00022741"/>
    </source>
</evidence>
<comment type="caution">
    <text evidence="12">The sequence shown here is derived from an EMBL/GenBank/DDBJ whole genome shotgun (WGS) entry which is preliminary data.</text>
</comment>
<evidence type="ECO:0000256" key="2">
    <source>
        <dbReference type="ARBA" id="ARBA00022490"/>
    </source>
</evidence>
<dbReference type="PROSITE" id="PS00411">
    <property type="entry name" value="KINESIN_MOTOR_1"/>
    <property type="match status" value="1"/>
</dbReference>
<evidence type="ECO:0000256" key="10">
    <source>
        <dbReference type="RuleBase" id="RU000394"/>
    </source>
</evidence>
<evidence type="ECO:0000256" key="8">
    <source>
        <dbReference type="ARBA" id="ARBA00023212"/>
    </source>
</evidence>
<dbReference type="Proteomes" id="UP001141327">
    <property type="component" value="Unassembled WGS sequence"/>
</dbReference>
<keyword evidence="4 9" id="KW-0547">Nucleotide-binding</keyword>
<comment type="similarity">
    <text evidence="9 10">Belongs to the TRAFAC class myosin-kinesin ATPase superfamily. Kinesin family.</text>
</comment>
<keyword evidence="13" id="KW-1185">Reference proteome</keyword>
<evidence type="ECO:0000259" key="11">
    <source>
        <dbReference type="PROSITE" id="PS50067"/>
    </source>
</evidence>
<evidence type="ECO:0000256" key="7">
    <source>
        <dbReference type="ARBA" id="ARBA00023175"/>
    </source>
</evidence>
<comment type="subcellular location">
    <subcellularLocation>
        <location evidence="1">Cytoplasm</location>
        <location evidence="1">Cytoskeleton</location>
    </subcellularLocation>
</comment>
<sequence>MEDGEVATGDSRDNVRVMIRCRPLSKDERTNEQKTIVSMDTEMGIVSVKSPENPEAAPRTFAFDQVYDQNVTQKYVYDTSARPIVESVLDGYNGTVFAYGQTGTGKTFTMEGVPEPPELRGVIPNAFNHIFEQISLIADRQFMVRASFLEIYNEKIRDLLEPKKMDHLELHESPQGVYVQGLSTVVVKCVSEIDHVMQRGKLARTVGETAMNHESSRSHSLFTITIDIVEIGPDGEPFVRVGKLNMVDLAGSERQSKTGATGDRLKEANNINLSLSALGNVISALTSSKKGIHIPTATAS</sequence>
<protein>
    <recommendedName>
        <fullName evidence="10">Kinesin-like protein</fullName>
    </recommendedName>
</protein>
<reference evidence="12" key="1">
    <citation type="journal article" date="2022" name="bioRxiv">
        <title>Genomics of Preaxostyla Flagellates Illuminates Evolutionary Transitions and the Path Towards Mitochondrial Loss.</title>
        <authorList>
            <person name="Novak L.V.F."/>
            <person name="Treitli S.C."/>
            <person name="Pyrih J."/>
            <person name="Halakuc P."/>
            <person name="Pipaliya S.V."/>
            <person name="Vacek V."/>
            <person name="Brzon O."/>
            <person name="Soukal P."/>
            <person name="Eme L."/>
            <person name="Dacks J.B."/>
            <person name="Karnkowska A."/>
            <person name="Elias M."/>
            <person name="Hampl V."/>
        </authorList>
    </citation>
    <scope>NUCLEOTIDE SEQUENCE</scope>
    <source>
        <strain evidence="12">RCP-MX</strain>
    </source>
</reference>
<keyword evidence="2" id="KW-0963">Cytoplasm</keyword>
<proteinExistence type="inferred from homology"/>
<dbReference type="EMBL" id="JAPMOS010000007">
    <property type="protein sequence ID" value="KAJ4461592.1"/>
    <property type="molecule type" value="Genomic_DNA"/>
</dbReference>
<gene>
    <name evidence="12" type="ORF">PAPYR_2194</name>
</gene>
<dbReference type="SMART" id="SM00129">
    <property type="entry name" value="KISc"/>
    <property type="match status" value="1"/>
</dbReference>
<dbReference type="InterPro" id="IPR019821">
    <property type="entry name" value="Kinesin_motor_CS"/>
</dbReference>
<evidence type="ECO:0000313" key="13">
    <source>
        <dbReference type="Proteomes" id="UP001141327"/>
    </source>
</evidence>
<dbReference type="Gene3D" id="3.40.850.10">
    <property type="entry name" value="Kinesin motor domain"/>
    <property type="match status" value="1"/>
</dbReference>
<dbReference type="PROSITE" id="PS50067">
    <property type="entry name" value="KINESIN_MOTOR_2"/>
    <property type="match status" value="1"/>
</dbReference>
<organism evidence="12 13">
    <name type="scientific">Paratrimastix pyriformis</name>
    <dbReference type="NCBI Taxonomy" id="342808"/>
    <lineage>
        <taxon>Eukaryota</taxon>
        <taxon>Metamonada</taxon>
        <taxon>Preaxostyla</taxon>
        <taxon>Paratrimastigidae</taxon>
        <taxon>Paratrimastix</taxon>
    </lineage>
</organism>
<dbReference type="PRINTS" id="PR00380">
    <property type="entry name" value="KINESINHEAVY"/>
</dbReference>
<feature type="binding site" evidence="9">
    <location>
        <begin position="100"/>
        <end position="107"/>
    </location>
    <ligand>
        <name>ATP</name>
        <dbReference type="ChEBI" id="CHEBI:30616"/>
    </ligand>
</feature>
<accession>A0ABQ8UR08</accession>
<dbReference type="PANTHER" id="PTHR47968">
    <property type="entry name" value="CENTROMERE PROTEIN E"/>
    <property type="match status" value="1"/>
</dbReference>
<dbReference type="InterPro" id="IPR027417">
    <property type="entry name" value="P-loop_NTPase"/>
</dbReference>
<evidence type="ECO:0000256" key="9">
    <source>
        <dbReference type="PROSITE-ProRule" id="PRU00283"/>
    </source>
</evidence>
<evidence type="ECO:0000256" key="5">
    <source>
        <dbReference type="ARBA" id="ARBA00022840"/>
    </source>
</evidence>
<keyword evidence="6" id="KW-0175">Coiled coil</keyword>
<name>A0ABQ8UR08_9EUKA</name>
<keyword evidence="8" id="KW-0206">Cytoskeleton</keyword>
<dbReference type="InterPro" id="IPR001752">
    <property type="entry name" value="Kinesin_motor_dom"/>
</dbReference>
<dbReference type="Pfam" id="PF00225">
    <property type="entry name" value="Kinesin"/>
    <property type="match status" value="1"/>
</dbReference>
<dbReference type="InterPro" id="IPR036961">
    <property type="entry name" value="Kinesin_motor_dom_sf"/>
</dbReference>
<evidence type="ECO:0000256" key="3">
    <source>
        <dbReference type="ARBA" id="ARBA00022701"/>
    </source>
</evidence>
<keyword evidence="5 9" id="KW-0067">ATP-binding</keyword>
<evidence type="ECO:0000256" key="1">
    <source>
        <dbReference type="ARBA" id="ARBA00004245"/>
    </source>
</evidence>